<reference evidence="1 2" key="1">
    <citation type="submission" date="2017-05" db="EMBL/GenBank/DDBJ databases">
        <title>Full genome sequence of Pseudorhodoplanes sinuspersici.</title>
        <authorList>
            <person name="Dastgheib S.M.M."/>
            <person name="Shavandi M."/>
            <person name="Tirandaz H."/>
        </authorList>
    </citation>
    <scope>NUCLEOTIDE SEQUENCE [LARGE SCALE GENOMIC DNA]</scope>
    <source>
        <strain evidence="1 2">RIPI110</strain>
    </source>
</reference>
<gene>
    <name evidence="1" type="ORF">CAK95_24465</name>
</gene>
<dbReference type="KEGG" id="psin:CAK95_24465"/>
<protein>
    <submittedName>
        <fullName evidence="1">Uncharacterized protein</fullName>
    </submittedName>
</protein>
<dbReference type="RefSeq" id="WP_086090293.1">
    <property type="nucleotide sequence ID" value="NZ_CP021112.1"/>
</dbReference>
<evidence type="ECO:0000313" key="1">
    <source>
        <dbReference type="EMBL" id="ARQ01898.1"/>
    </source>
</evidence>
<dbReference type="AlphaFoldDB" id="A0A1W6ZX88"/>
<proteinExistence type="predicted"/>
<dbReference type="STRING" id="1235591.CAK95_24465"/>
<name>A0A1W6ZX88_9HYPH</name>
<accession>A0A1W6ZX88</accession>
<evidence type="ECO:0000313" key="2">
    <source>
        <dbReference type="Proteomes" id="UP000194137"/>
    </source>
</evidence>
<dbReference type="Proteomes" id="UP000194137">
    <property type="component" value="Chromosome"/>
</dbReference>
<dbReference type="EMBL" id="CP021112">
    <property type="protein sequence ID" value="ARQ01898.1"/>
    <property type="molecule type" value="Genomic_DNA"/>
</dbReference>
<organism evidence="1 2">
    <name type="scientific">Pseudorhodoplanes sinuspersici</name>
    <dbReference type="NCBI Taxonomy" id="1235591"/>
    <lineage>
        <taxon>Bacteria</taxon>
        <taxon>Pseudomonadati</taxon>
        <taxon>Pseudomonadota</taxon>
        <taxon>Alphaproteobacteria</taxon>
        <taxon>Hyphomicrobiales</taxon>
        <taxon>Pseudorhodoplanes</taxon>
    </lineage>
</organism>
<keyword evidence="2" id="KW-1185">Reference proteome</keyword>
<sequence>MSEKALRQAARKKDPRIDMESRVILMLIADRADERGRHQVPDDADFMGELADELDAVLARLKGDPFVRASVDNARVSRVVDALNEAQDEA</sequence>